<reference evidence="1" key="1">
    <citation type="submission" date="2021-02" db="EMBL/GenBank/DDBJ databases">
        <authorList>
            <person name="Nowell W R."/>
        </authorList>
    </citation>
    <scope>NUCLEOTIDE SEQUENCE</scope>
</reference>
<dbReference type="EMBL" id="CAJNOQ010020508">
    <property type="protein sequence ID" value="CAF1470230.1"/>
    <property type="molecule type" value="Genomic_DNA"/>
</dbReference>
<sequence>MFGSRRVRVASGSGHPRKTRFGLCLSRTNNNDLQTCLSSSLPLSIRTIYPCNTLTNQNSSRYQCDHFNVSRLSSIRGGRISHLPAVIVYATDSSDAQNVAKCASKLNYIVNPLSGGHIEFMKVPLSHALLADNYSVIGGILHIKGLYDKALEIRQIPMEIHRNKSPDDYPSIAHSYQASAEDSVVANILKLTGDVYLDQGFK</sequence>
<evidence type="ECO:0000313" key="1">
    <source>
        <dbReference type="EMBL" id="CAF1470230.1"/>
    </source>
</evidence>
<proteinExistence type="predicted"/>
<gene>
    <name evidence="1" type="ORF">GPM918_LOCUS35435</name>
    <name evidence="2" type="ORF">SRO942_LOCUS36153</name>
</gene>
<evidence type="ECO:0000313" key="2">
    <source>
        <dbReference type="EMBL" id="CAF4338191.1"/>
    </source>
</evidence>
<dbReference type="InterPro" id="IPR016167">
    <property type="entry name" value="FAD-bd_PCMH_sub1"/>
</dbReference>
<dbReference type="EMBL" id="CAJOBC010085977">
    <property type="protein sequence ID" value="CAF4338191.1"/>
    <property type="molecule type" value="Genomic_DNA"/>
</dbReference>
<name>A0A815R023_9BILA</name>
<comment type="caution">
    <text evidence="1">The sequence shown here is derived from an EMBL/GenBank/DDBJ whole genome shotgun (WGS) entry which is preliminary data.</text>
</comment>
<keyword evidence="3" id="KW-1185">Reference proteome</keyword>
<organism evidence="1 3">
    <name type="scientific">Didymodactylos carnosus</name>
    <dbReference type="NCBI Taxonomy" id="1234261"/>
    <lineage>
        <taxon>Eukaryota</taxon>
        <taxon>Metazoa</taxon>
        <taxon>Spiralia</taxon>
        <taxon>Gnathifera</taxon>
        <taxon>Rotifera</taxon>
        <taxon>Eurotatoria</taxon>
        <taxon>Bdelloidea</taxon>
        <taxon>Philodinida</taxon>
        <taxon>Philodinidae</taxon>
        <taxon>Didymodactylos</taxon>
    </lineage>
</organism>
<evidence type="ECO:0000313" key="3">
    <source>
        <dbReference type="Proteomes" id="UP000663829"/>
    </source>
</evidence>
<dbReference type="Proteomes" id="UP000663829">
    <property type="component" value="Unassembled WGS sequence"/>
</dbReference>
<protein>
    <submittedName>
        <fullName evidence="1">Uncharacterized protein</fullName>
    </submittedName>
</protein>
<dbReference type="AlphaFoldDB" id="A0A815R023"/>
<dbReference type="Gene3D" id="3.30.43.10">
    <property type="entry name" value="Uridine Diphospho-n-acetylenolpyruvylglucosamine Reductase, domain 2"/>
    <property type="match status" value="1"/>
</dbReference>
<accession>A0A815R023</accession>
<dbReference type="Proteomes" id="UP000681722">
    <property type="component" value="Unassembled WGS sequence"/>
</dbReference>